<name>A0A1M6FDQ6_9FIRM</name>
<dbReference type="AlphaFoldDB" id="A0A1M6FDQ6"/>
<reference evidence="1 2" key="1">
    <citation type="submission" date="2016-11" db="EMBL/GenBank/DDBJ databases">
        <authorList>
            <person name="Varghese N."/>
            <person name="Submissions S."/>
        </authorList>
    </citation>
    <scope>NUCLEOTIDE SEQUENCE [LARGE SCALE GENOMIC DNA]</scope>
    <source>
        <strain evidence="1 2">DSM 19027</strain>
    </source>
</reference>
<gene>
    <name evidence="1" type="ORF">SAMN05444373_101642</name>
</gene>
<proteinExistence type="predicted"/>
<accession>A0A1M6FDQ6</accession>
<protein>
    <submittedName>
        <fullName evidence="1">Uncharacterized protein</fullName>
    </submittedName>
</protein>
<organism evidence="1 2">
    <name type="scientific">Thermoclostridium caenicola</name>
    <dbReference type="NCBI Taxonomy" id="659425"/>
    <lineage>
        <taxon>Bacteria</taxon>
        <taxon>Bacillati</taxon>
        <taxon>Bacillota</taxon>
        <taxon>Clostridia</taxon>
        <taxon>Eubacteriales</taxon>
        <taxon>Oscillospiraceae</taxon>
        <taxon>Thermoclostridium</taxon>
    </lineage>
</organism>
<dbReference type="EMBL" id="FQZP01000016">
    <property type="protein sequence ID" value="SHI95792.1"/>
    <property type="molecule type" value="Genomic_DNA"/>
</dbReference>
<evidence type="ECO:0000313" key="1">
    <source>
        <dbReference type="EMBL" id="SHI95792.1"/>
    </source>
</evidence>
<evidence type="ECO:0000313" key="2">
    <source>
        <dbReference type="Proteomes" id="UP000324781"/>
    </source>
</evidence>
<keyword evidence="2" id="KW-1185">Reference proteome</keyword>
<sequence length="37" mass="4250">FSSFFVKVICSLLILTFSRISYTLTISQNNNMDDLFA</sequence>
<feature type="non-terminal residue" evidence="1">
    <location>
        <position position="1"/>
    </location>
</feature>
<dbReference type="Proteomes" id="UP000324781">
    <property type="component" value="Unassembled WGS sequence"/>
</dbReference>